<proteinExistence type="predicted"/>
<dbReference type="Gene3D" id="3.30.60.30">
    <property type="match status" value="1"/>
</dbReference>
<evidence type="ECO:0000313" key="4">
    <source>
        <dbReference type="EMBL" id="CAD7600623.1"/>
    </source>
</evidence>
<accession>A0A7R9PNJ3</accession>
<feature type="chain" id="PRO_5031201674" description="Kazal-like domain-containing protein" evidence="2">
    <location>
        <begin position="19"/>
        <end position="108"/>
    </location>
</feature>
<evidence type="ECO:0000256" key="2">
    <source>
        <dbReference type="SAM" id="SignalP"/>
    </source>
</evidence>
<dbReference type="InterPro" id="IPR002350">
    <property type="entry name" value="Kazal_dom"/>
</dbReference>
<name>A0A7R9PNJ3_TIMGE</name>
<gene>
    <name evidence="4" type="ORF">TGEB3V08_LOCUS7669</name>
</gene>
<feature type="region of interest" description="Disordered" evidence="1">
    <location>
        <begin position="86"/>
        <end position="108"/>
    </location>
</feature>
<feature type="domain" description="Kazal-like" evidence="3">
    <location>
        <begin position="49"/>
        <end position="87"/>
    </location>
</feature>
<reference evidence="4" key="1">
    <citation type="submission" date="2020-11" db="EMBL/GenBank/DDBJ databases">
        <authorList>
            <person name="Tran Van P."/>
        </authorList>
    </citation>
    <scope>NUCLEOTIDE SEQUENCE</scope>
</reference>
<protein>
    <recommendedName>
        <fullName evidence="3">Kazal-like domain-containing protein</fullName>
    </recommendedName>
</protein>
<dbReference type="AlphaFoldDB" id="A0A7R9PNJ3"/>
<evidence type="ECO:0000259" key="3">
    <source>
        <dbReference type="Pfam" id="PF07648"/>
    </source>
</evidence>
<sequence>MRNINLLCSFLAFGNAAATLRPGDNSYPNIHRVKVGFSCLLISSSSSAKCVCKCPTNQPVCAKDSTGDKDTFPSECALKCYNCTHDKGPSHRISPTSLHTSNPTLTYN</sequence>
<dbReference type="SUPFAM" id="SSF100895">
    <property type="entry name" value="Kazal-type serine protease inhibitors"/>
    <property type="match status" value="1"/>
</dbReference>
<keyword evidence="2" id="KW-0732">Signal</keyword>
<feature type="compositionally biased region" description="Polar residues" evidence="1">
    <location>
        <begin position="93"/>
        <end position="108"/>
    </location>
</feature>
<evidence type="ECO:0000256" key="1">
    <source>
        <dbReference type="SAM" id="MobiDB-lite"/>
    </source>
</evidence>
<feature type="signal peptide" evidence="2">
    <location>
        <begin position="1"/>
        <end position="18"/>
    </location>
</feature>
<dbReference type="Pfam" id="PF07648">
    <property type="entry name" value="Kazal_2"/>
    <property type="match status" value="1"/>
</dbReference>
<organism evidence="4">
    <name type="scientific">Timema genevievae</name>
    <name type="common">Walking stick</name>
    <dbReference type="NCBI Taxonomy" id="629358"/>
    <lineage>
        <taxon>Eukaryota</taxon>
        <taxon>Metazoa</taxon>
        <taxon>Ecdysozoa</taxon>
        <taxon>Arthropoda</taxon>
        <taxon>Hexapoda</taxon>
        <taxon>Insecta</taxon>
        <taxon>Pterygota</taxon>
        <taxon>Neoptera</taxon>
        <taxon>Polyneoptera</taxon>
        <taxon>Phasmatodea</taxon>
        <taxon>Timematodea</taxon>
        <taxon>Timematoidea</taxon>
        <taxon>Timematidae</taxon>
        <taxon>Timema</taxon>
    </lineage>
</organism>
<dbReference type="InterPro" id="IPR036058">
    <property type="entry name" value="Kazal_dom_sf"/>
</dbReference>
<dbReference type="EMBL" id="OE842556">
    <property type="protein sequence ID" value="CAD7600623.1"/>
    <property type="molecule type" value="Genomic_DNA"/>
</dbReference>